<name>A0A5N6QQ88_9ROSI</name>
<keyword evidence="1" id="KW-0119">Carbohydrate metabolism</keyword>
<dbReference type="EMBL" id="CM017322">
    <property type="protein sequence ID" value="KAE8009321.1"/>
    <property type="molecule type" value="Genomic_DNA"/>
</dbReference>
<dbReference type="PANTHER" id="PTHR31268">
    <property type="match status" value="1"/>
</dbReference>
<dbReference type="AlphaFoldDB" id="A0A5N6QQ88"/>
<evidence type="ECO:0000313" key="2">
    <source>
        <dbReference type="EMBL" id="KAE8009321.1"/>
    </source>
</evidence>
<reference evidence="2 3" key="1">
    <citation type="submission" date="2019-06" db="EMBL/GenBank/DDBJ databases">
        <title>A chromosomal-level reference genome of Carpinus fangiana (Coryloideae, Betulaceae).</title>
        <authorList>
            <person name="Yang X."/>
            <person name="Wang Z."/>
            <person name="Zhang L."/>
            <person name="Hao G."/>
            <person name="Liu J."/>
            <person name="Yang Y."/>
        </authorList>
    </citation>
    <scope>NUCLEOTIDE SEQUENCE [LARGE SCALE GENOMIC DNA]</scope>
    <source>
        <strain evidence="2">Cfa_2016G</strain>
        <tissue evidence="2">Leaf</tissue>
    </source>
</reference>
<accession>A0A5N6QQ88</accession>
<dbReference type="Proteomes" id="UP000327013">
    <property type="component" value="Chromosome 2"/>
</dbReference>
<evidence type="ECO:0000256" key="1">
    <source>
        <dbReference type="ARBA" id="ARBA00023277"/>
    </source>
</evidence>
<sequence length="127" mass="14263">MFCKIFSKYGGIIGAFNCQGADWDHKEQKLRDYPESYKAISGSVHVDKIEWKQKQMGSAMHSITPPNLHPLDSQACYCGGTIQGLRYKASGSRPSAEIKVKGGWNFLAYSSECPKKCYLNGVWMVFE</sequence>
<proteinExistence type="predicted"/>
<dbReference type="Pfam" id="PF05691">
    <property type="entry name" value="Raffinose_syn"/>
    <property type="match status" value="2"/>
</dbReference>
<dbReference type="InterPro" id="IPR008811">
    <property type="entry name" value="Glycosyl_hydrolases_36"/>
</dbReference>
<keyword evidence="3" id="KW-1185">Reference proteome</keyword>
<organism evidence="2 3">
    <name type="scientific">Carpinus fangiana</name>
    <dbReference type="NCBI Taxonomy" id="176857"/>
    <lineage>
        <taxon>Eukaryota</taxon>
        <taxon>Viridiplantae</taxon>
        <taxon>Streptophyta</taxon>
        <taxon>Embryophyta</taxon>
        <taxon>Tracheophyta</taxon>
        <taxon>Spermatophyta</taxon>
        <taxon>Magnoliopsida</taxon>
        <taxon>eudicotyledons</taxon>
        <taxon>Gunneridae</taxon>
        <taxon>Pentapetalae</taxon>
        <taxon>rosids</taxon>
        <taxon>fabids</taxon>
        <taxon>Fagales</taxon>
        <taxon>Betulaceae</taxon>
        <taxon>Carpinus</taxon>
    </lineage>
</organism>
<evidence type="ECO:0000313" key="3">
    <source>
        <dbReference type="Proteomes" id="UP000327013"/>
    </source>
</evidence>
<protein>
    <submittedName>
        <fullName evidence="2">Uncharacterized protein</fullName>
    </submittedName>
</protein>
<gene>
    <name evidence="2" type="ORF">FH972_005765</name>
</gene>
<dbReference type="PANTHER" id="PTHR31268:SF8">
    <property type="entry name" value="GALACTINOL--SUCROSE GALACTOSYLTRANSFERASE 4-RELATED"/>
    <property type="match status" value="1"/>
</dbReference>